<feature type="region of interest" description="Disordered" evidence="7">
    <location>
        <begin position="1035"/>
        <end position="1063"/>
    </location>
</feature>
<evidence type="ECO:0000256" key="4">
    <source>
        <dbReference type="ARBA" id="ARBA00022552"/>
    </source>
</evidence>
<feature type="region of interest" description="Disordered" evidence="7">
    <location>
        <begin position="111"/>
        <end position="137"/>
    </location>
</feature>
<organism evidence="8 9">
    <name type="scientific">Volvox africanus</name>
    <dbReference type="NCBI Taxonomy" id="51714"/>
    <lineage>
        <taxon>Eukaryota</taxon>
        <taxon>Viridiplantae</taxon>
        <taxon>Chlorophyta</taxon>
        <taxon>core chlorophytes</taxon>
        <taxon>Chlorophyceae</taxon>
        <taxon>CS clade</taxon>
        <taxon>Chlamydomonadales</taxon>
        <taxon>Volvocaceae</taxon>
        <taxon>Volvox</taxon>
    </lineage>
</organism>
<evidence type="ECO:0000256" key="3">
    <source>
        <dbReference type="ARBA" id="ARBA00022517"/>
    </source>
</evidence>
<evidence type="ECO:0008006" key="10">
    <source>
        <dbReference type="Google" id="ProtNLM"/>
    </source>
</evidence>
<dbReference type="GO" id="GO:0032040">
    <property type="term" value="C:small-subunit processome"/>
    <property type="evidence" value="ECO:0007669"/>
    <property type="project" value="InterPro"/>
</dbReference>
<reference evidence="8" key="1">
    <citation type="journal article" date="2021" name="Proc. Natl. Acad. Sci. U.S.A.">
        <title>Three genomes in the algal genus Volvox reveal the fate of a haploid sex-determining region after a transition to homothallism.</title>
        <authorList>
            <person name="Yamamoto K."/>
            <person name="Hamaji T."/>
            <person name="Kawai-Toyooka H."/>
            <person name="Matsuzaki R."/>
            <person name="Takahashi F."/>
            <person name="Nishimura Y."/>
            <person name="Kawachi M."/>
            <person name="Noguchi H."/>
            <person name="Minakuchi Y."/>
            <person name="Umen J.G."/>
            <person name="Toyoda A."/>
            <person name="Nozaki H."/>
        </authorList>
    </citation>
    <scope>NUCLEOTIDE SEQUENCE</scope>
    <source>
        <strain evidence="8">NIES-3780</strain>
    </source>
</reference>
<feature type="compositionally biased region" description="Basic and acidic residues" evidence="7">
    <location>
        <begin position="298"/>
        <end position="313"/>
    </location>
</feature>
<keyword evidence="5" id="KW-0539">Nucleus</keyword>
<dbReference type="PANTHER" id="PTHR23183">
    <property type="entry name" value="NOP14"/>
    <property type="match status" value="1"/>
</dbReference>
<keyword evidence="4" id="KW-0698">rRNA processing</keyword>
<protein>
    <recommendedName>
        <fullName evidence="10">Nucleolar protein 14</fullName>
    </recommendedName>
</protein>
<comment type="caution">
    <text evidence="8">The sequence shown here is derived from an EMBL/GenBank/DDBJ whole genome shotgun (WGS) entry which is preliminary data.</text>
</comment>
<evidence type="ECO:0000256" key="7">
    <source>
        <dbReference type="SAM" id="MobiDB-lite"/>
    </source>
</evidence>
<evidence type="ECO:0000256" key="2">
    <source>
        <dbReference type="ARBA" id="ARBA00007466"/>
    </source>
</evidence>
<evidence type="ECO:0000313" key="9">
    <source>
        <dbReference type="Proteomes" id="UP000747399"/>
    </source>
</evidence>
<dbReference type="GO" id="GO:0030490">
    <property type="term" value="P:maturation of SSU-rRNA"/>
    <property type="evidence" value="ECO:0007669"/>
    <property type="project" value="TreeGrafter"/>
</dbReference>
<feature type="region of interest" description="Disordered" evidence="7">
    <location>
        <begin position="422"/>
        <end position="534"/>
    </location>
</feature>
<evidence type="ECO:0000256" key="5">
    <source>
        <dbReference type="ARBA" id="ARBA00023242"/>
    </source>
</evidence>
<keyword evidence="9" id="KW-1185">Reference proteome</keyword>
<accession>A0A8J4AZZ9</accession>
<dbReference type="PANTHER" id="PTHR23183:SF0">
    <property type="entry name" value="NUCLEOLAR PROTEIN 14"/>
    <property type="match status" value="1"/>
</dbReference>
<feature type="compositionally biased region" description="Acidic residues" evidence="7">
    <location>
        <begin position="431"/>
        <end position="456"/>
    </location>
</feature>
<feature type="compositionally biased region" description="Acidic residues" evidence="7">
    <location>
        <begin position="321"/>
        <end position="338"/>
    </location>
</feature>
<evidence type="ECO:0000256" key="1">
    <source>
        <dbReference type="ARBA" id="ARBA00004604"/>
    </source>
</evidence>
<proteinExistence type="inferred from homology"/>
<dbReference type="AlphaFoldDB" id="A0A8J4AZZ9"/>
<dbReference type="EMBL" id="BNCO01000008">
    <property type="protein sequence ID" value="GIL50075.1"/>
    <property type="molecule type" value="Genomic_DNA"/>
</dbReference>
<dbReference type="Pfam" id="PF04147">
    <property type="entry name" value="Nop14"/>
    <property type="match status" value="1"/>
</dbReference>
<dbReference type="GO" id="GO:0030692">
    <property type="term" value="C:Noc4p-Nop14p complex"/>
    <property type="evidence" value="ECO:0007669"/>
    <property type="project" value="TreeGrafter"/>
</dbReference>
<feature type="compositionally biased region" description="Basic and acidic residues" evidence="7">
    <location>
        <begin position="35"/>
        <end position="45"/>
    </location>
</feature>
<feature type="region of interest" description="Disordered" evidence="7">
    <location>
        <begin position="283"/>
        <end position="408"/>
    </location>
</feature>
<evidence type="ECO:0000256" key="6">
    <source>
        <dbReference type="ARBA" id="ARBA00024695"/>
    </source>
</evidence>
<feature type="compositionally biased region" description="Low complexity" evidence="7">
    <location>
        <begin position="377"/>
        <end position="388"/>
    </location>
</feature>
<feature type="region of interest" description="Disordered" evidence="7">
    <location>
        <begin position="171"/>
        <end position="204"/>
    </location>
</feature>
<gene>
    <name evidence="8" type="ORF">Vafri_6396</name>
</gene>
<comment type="function">
    <text evidence="6">Involved in nucleolar processing of pre-18S ribosomal RNA. Has a role in the nuclear export of 40S pre-ribosomal subunit to the cytoplasm.</text>
</comment>
<feature type="compositionally biased region" description="Acidic residues" evidence="7">
    <location>
        <begin position="355"/>
        <end position="376"/>
    </location>
</feature>
<evidence type="ECO:0000313" key="8">
    <source>
        <dbReference type="EMBL" id="GIL50075.1"/>
    </source>
</evidence>
<dbReference type="InterPro" id="IPR007276">
    <property type="entry name" value="Nop14"/>
</dbReference>
<feature type="region of interest" description="Disordered" evidence="7">
    <location>
        <begin position="766"/>
        <end position="825"/>
    </location>
</feature>
<feature type="region of interest" description="Disordered" evidence="7">
    <location>
        <begin position="19"/>
        <end position="61"/>
    </location>
</feature>
<name>A0A8J4AZZ9_9CHLO</name>
<comment type="subcellular location">
    <subcellularLocation>
        <location evidence="1">Nucleus</location>
        <location evidence="1">Nucleolus</location>
    </subcellularLocation>
</comment>
<sequence>MAKAKPKAAANKAKTAVLAAQMKAKPKKPNPFELKGSKGHFDTIGKRVSGKKRNVIQARQDAVNRRKKTLLVEYRQLRKANTFVDRRFGESNPDLTETDKGIARLQAQRMKEERKKKKRGAKFTLSDGDGGDGGGLTHLGRSLADDIRGFMDRPEFDDLDEEMVEDLVAQYHFGGGGDAEGNAEVGGEEDAQARGPDGKPKTRKQIMEEIIAKSRMYRALKAKQREEDEAALETINEEFKELVRSAGLSSLIKAPGENKGVKVKADNPEDAAYDVAARELAFESKGAAGDRTLSPEELLEKERQRLEKLEKERLKRMRGADEEEGDDDDEEDDEEEDGADPRRKRRREMPSGDSLGDDYDSEGEDDEDENDDEEAVDANGYAAGAAEVSDLDRRRMKAAAGNHPLQESFRAAAAALAKKYGVEAPKNPYLDEGEEEGEEDGDEEEGEDEEEEEDEGASGGGSSSSGEGETEEDEDAEEEQLEQRRNPAHPPSTSRPGHGSSGGDPMAKARGVAAAEARSKKGTGPGSAVAAKPLDGPMDLPYTIPVPSSYNEFATLVNGRPAEDLHTAISRIRAFNAVTLAADSKRKMQEFYGILVQHFVMEASTSPLPVASLDTLTRVLLELTPEVPYYAATVARARLGRMAEQLTVALAALGGVAAREAAGVAVAAATAASTPASPWPSSRVVLQLRLFLTLFPISDRRHPVLTPLALLIGKYLHQCIVSNPHEAAVGLCLCGLMTHMAAPAHRTTPEPLVFLRDCLGAFLPEGPAGHGAPSQQKVGSSAGGGNGHPKLASSGAKRKGGLQPAIGFSGGEAPEHTQQHQQQRDPDAFVRFAPGLLALSTKGPATEAPPPLGLYEVLAMSASDPRVSTDAFKLGLFRIAMCAVRRAAALTSKSGLVCFEQLFAPLVSVVSELKRIEHQLPEELRLLRGEIYRQLSDASVSCVASRRPMVHATRARATTAAVREFNPRFEDGFVSGRDYDPDRQRVETRRLKRAIVKERRGAIRELRRDAVFMAEERDRETARVDAERLESERRFYSELQRQEADMRSGGQGGMNPHLKKKRR</sequence>
<comment type="similarity">
    <text evidence="2">Belongs to the NOP14 family.</text>
</comment>
<feature type="compositionally biased region" description="Basic and acidic residues" evidence="7">
    <location>
        <begin position="1035"/>
        <end position="1046"/>
    </location>
</feature>
<feature type="compositionally biased region" description="Basic and acidic residues" evidence="7">
    <location>
        <begin position="813"/>
        <end position="825"/>
    </location>
</feature>
<feature type="compositionally biased region" description="Acidic residues" evidence="7">
    <location>
        <begin position="468"/>
        <end position="480"/>
    </location>
</feature>
<keyword evidence="3" id="KW-0690">Ribosome biogenesis</keyword>
<dbReference type="Proteomes" id="UP000747399">
    <property type="component" value="Unassembled WGS sequence"/>
</dbReference>